<comment type="caution">
    <text evidence="1">The sequence shown here is derived from an EMBL/GenBank/DDBJ whole genome shotgun (WGS) entry which is preliminary data.</text>
</comment>
<dbReference type="Proteomes" id="UP001055093">
    <property type="component" value="Unassembled WGS sequence"/>
</dbReference>
<reference evidence="1" key="1">
    <citation type="journal article" date="2021" name="Front. Microbiol.">
        <title>Comprehensive Comparative Genomics and Phenotyping of Methylobacterium Species.</title>
        <authorList>
            <person name="Alessa O."/>
            <person name="Ogura Y."/>
            <person name="Fujitani Y."/>
            <person name="Takami H."/>
            <person name="Hayashi T."/>
            <person name="Sahin N."/>
            <person name="Tani A."/>
        </authorList>
    </citation>
    <scope>NUCLEOTIDE SEQUENCE</scope>
    <source>
        <strain evidence="1">DSM 14458</strain>
    </source>
</reference>
<evidence type="ECO:0000313" key="2">
    <source>
        <dbReference type="Proteomes" id="UP001055093"/>
    </source>
</evidence>
<proteinExistence type="predicted"/>
<gene>
    <name evidence="1" type="ORF">BGCPKDLD_4185</name>
</gene>
<protein>
    <submittedName>
        <fullName evidence="1">Uncharacterized protein</fullName>
    </submittedName>
</protein>
<organism evidence="1 2">
    <name type="scientific">Methylorubrum suomiense</name>
    <dbReference type="NCBI Taxonomy" id="144191"/>
    <lineage>
        <taxon>Bacteria</taxon>
        <taxon>Pseudomonadati</taxon>
        <taxon>Pseudomonadota</taxon>
        <taxon>Alphaproteobacteria</taxon>
        <taxon>Hyphomicrobiales</taxon>
        <taxon>Methylobacteriaceae</taxon>
        <taxon>Methylorubrum</taxon>
    </lineage>
</organism>
<reference evidence="1" key="2">
    <citation type="submission" date="2021-08" db="EMBL/GenBank/DDBJ databases">
        <authorList>
            <person name="Tani A."/>
            <person name="Ola A."/>
            <person name="Ogura Y."/>
            <person name="Katsura K."/>
            <person name="Hayashi T."/>
        </authorList>
    </citation>
    <scope>NUCLEOTIDE SEQUENCE</scope>
    <source>
        <strain evidence="1">DSM 14458</strain>
    </source>
</reference>
<dbReference type="RefSeq" id="WP_137828149.1">
    <property type="nucleotide sequence ID" value="NZ_BPRE01000015.1"/>
</dbReference>
<accession>A0ABQ4V0I3</accession>
<evidence type="ECO:0000313" key="1">
    <source>
        <dbReference type="EMBL" id="GJE77579.1"/>
    </source>
</evidence>
<name>A0ABQ4V0I3_9HYPH</name>
<sequence>MYGQCLHSAKLLFAAADATWRCEAQKSLGPNASDFKSIASLKVRGDSGTLLRTAFDARERAYAILHQAIDASSIKEKQRY</sequence>
<keyword evidence="2" id="KW-1185">Reference proteome</keyword>
<dbReference type="EMBL" id="BPRE01000015">
    <property type="protein sequence ID" value="GJE77579.1"/>
    <property type="molecule type" value="Genomic_DNA"/>
</dbReference>